<reference evidence="2" key="1">
    <citation type="journal article" date="2022" name="Mol. Ecol. Resour.">
        <title>The genomes of chicory, endive, great burdock and yacon provide insights into Asteraceae palaeo-polyploidization history and plant inulin production.</title>
        <authorList>
            <person name="Fan W."/>
            <person name="Wang S."/>
            <person name="Wang H."/>
            <person name="Wang A."/>
            <person name="Jiang F."/>
            <person name="Liu H."/>
            <person name="Zhao H."/>
            <person name="Xu D."/>
            <person name="Zhang Y."/>
        </authorList>
    </citation>
    <scope>NUCLEOTIDE SEQUENCE [LARGE SCALE GENOMIC DNA]</scope>
    <source>
        <strain evidence="2">cv. Yunnan</strain>
    </source>
</reference>
<name>A0ACB9GT89_9ASTR</name>
<sequence>MLREEVLKALATFGHKETHEELKNQFQIYINDRNTSVFPVDIRKLYREADAVQEKARILSKHLLEVGRRMGGLVTGIFFCYIASSPDPELVKEALDLMLTDEIREQDTMYVTARISLEGRETAWIWLKVFLIIVFCN</sequence>
<gene>
    <name evidence="1" type="ORF">L1987_45317</name>
</gene>
<evidence type="ECO:0000313" key="2">
    <source>
        <dbReference type="Proteomes" id="UP001056120"/>
    </source>
</evidence>
<proteinExistence type="predicted"/>
<organism evidence="1 2">
    <name type="scientific">Smallanthus sonchifolius</name>
    <dbReference type="NCBI Taxonomy" id="185202"/>
    <lineage>
        <taxon>Eukaryota</taxon>
        <taxon>Viridiplantae</taxon>
        <taxon>Streptophyta</taxon>
        <taxon>Embryophyta</taxon>
        <taxon>Tracheophyta</taxon>
        <taxon>Spermatophyta</taxon>
        <taxon>Magnoliopsida</taxon>
        <taxon>eudicotyledons</taxon>
        <taxon>Gunneridae</taxon>
        <taxon>Pentapetalae</taxon>
        <taxon>asterids</taxon>
        <taxon>campanulids</taxon>
        <taxon>Asterales</taxon>
        <taxon>Asteraceae</taxon>
        <taxon>Asteroideae</taxon>
        <taxon>Heliantheae alliance</taxon>
        <taxon>Millerieae</taxon>
        <taxon>Smallanthus</taxon>
    </lineage>
</organism>
<dbReference type="Proteomes" id="UP001056120">
    <property type="component" value="Linkage Group LG14"/>
</dbReference>
<accession>A0ACB9GT89</accession>
<reference evidence="1 2" key="2">
    <citation type="journal article" date="2022" name="Mol. Ecol. Resour.">
        <title>The genomes of chicory, endive, great burdock and yacon provide insights into Asteraceae paleo-polyploidization history and plant inulin production.</title>
        <authorList>
            <person name="Fan W."/>
            <person name="Wang S."/>
            <person name="Wang H."/>
            <person name="Wang A."/>
            <person name="Jiang F."/>
            <person name="Liu H."/>
            <person name="Zhao H."/>
            <person name="Xu D."/>
            <person name="Zhang Y."/>
        </authorList>
    </citation>
    <scope>NUCLEOTIDE SEQUENCE [LARGE SCALE GENOMIC DNA]</scope>
    <source>
        <strain evidence="2">cv. Yunnan</strain>
        <tissue evidence="1">Leaves</tissue>
    </source>
</reference>
<dbReference type="EMBL" id="CM042031">
    <property type="protein sequence ID" value="KAI3786185.1"/>
    <property type="molecule type" value="Genomic_DNA"/>
</dbReference>
<evidence type="ECO:0000313" key="1">
    <source>
        <dbReference type="EMBL" id="KAI3786185.1"/>
    </source>
</evidence>
<keyword evidence="2" id="KW-1185">Reference proteome</keyword>
<protein>
    <submittedName>
        <fullName evidence="1">Uncharacterized protein</fullName>
    </submittedName>
</protein>
<comment type="caution">
    <text evidence="1">The sequence shown here is derived from an EMBL/GenBank/DDBJ whole genome shotgun (WGS) entry which is preliminary data.</text>
</comment>